<dbReference type="Pfam" id="PF00535">
    <property type="entry name" value="Glycos_transf_2"/>
    <property type="match status" value="1"/>
</dbReference>
<reference evidence="2" key="1">
    <citation type="submission" date="2018-05" db="EMBL/GenBank/DDBJ databases">
        <authorList>
            <person name="Lanie J.A."/>
            <person name="Ng W.-L."/>
            <person name="Kazmierczak K.M."/>
            <person name="Andrzejewski T.M."/>
            <person name="Davidsen T.M."/>
            <person name="Wayne K.J."/>
            <person name="Tettelin H."/>
            <person name="Glass J.I."/>
            <person name="Rusch D."/>
            <person name="Podicherti R."/>
            <person name="Tsui H.-C.T."/>
            <person name="Winkler M.E."/>
        </authorList>
    </citation>
    <scope>NUCLEOTIDE SEQUENCE</scope>
</reference>
<sequence length="217" mass="24961">MNVSIIITCHNREKYIGRAIRSAIGQDFPGGKFEVIVVDNNSTDQSVEIIRDFGDAIVPIFHEVDEGLPASRNKGIRKAKGRFVVHLDSDDYFHANLISIENQFLEHNGEWGAVECDYLLVDAHEDHLLRVSAVEHPIACGVMFRKDCLISIGLYEESMRLCGDEELRARFQERYVVGHIPLPYYRYTRHDGNMTKDYSPVDEYNKKLEQRLRESSD</sequence>
<name>A0A381WVV0_9ZZZZ</name>
<proteinExistence type="predicted"/>
<dbReference type="SUPFAM" id="SSF53448">
    <property type="entry name" value="Nucleotide-diphospho-sugar transferases"/>
    <property type="match status" value="1"/>
</dbReference>
<accession>A0A381WVV0</accession>
<dbReference type="GO" id="GO:0016758">
    <property type="term" value="F:hexosyltransferase activity"/>
    <property type="evidence" value="ECO:0007669"/>
    <property type="project" value="UniProtKB-ARBA"/>
</dbReference>
<evidence type="ECO:0000259" key="1">
    <source>
        <dbReference type="Pfam" id="PF00535"/>
    </source>
</evidence>
<dbReference type="InterPro" id="IPR029044">
    <property type="entry name" value="Nucleotide-diphossugar_trans"/>
</dbReference>
<dbReference type="InterPro" id="IPR001173">
    <property type="entry name" value="Glyco_trans_2-like"/>
</dbReference>
<feature type="domain" description="Glycosyltransferase 2-like" evidence="1">
    <location>
        <begin position="4"/>
        <end position="101"/>
    </location>
</feature>
<dbReference type="Gene3D" id="3.90.550.10">
    <property type="entry name" value="Spore Coat Polysaccharide Biosynthesis Protein SpsA, Chain A"/>
    <property type="match status" value="1"/>
</dbReference>
<dbReference type="PANTHER" id="PTHR22916:SF3">
    <property type="entry name" value="UDP-GLCNAC:BETAGAL BETA-1,3-N-ACETYLGLUCOSAMINYLTRANSFERASE-LIKE PROTEIN 1"/>
    <property type="match status" value="1"/>
</dbReference>
<gene>
    <name evidence="2" type="ORF">METZ01_LOCUS109255</name>
</gene>
<evidence type="ECO:0000313" key="2">
    <source>
        <dbReference type="EMBL" id="SVA56401.1"/>
    </source>
</evidence>
<dbReference type="AlphaFoldDB" id="A0A381WVV0"/>
<dbReference type="PANTHER" id="PTHR22916">
    <property type="entry name" value="GLYCOSYLTRANSFERASE"/>
    <property type="match status" value="1"/>
</dbReference>
<protein>
    <recommendedName>
        <fullName evidence="1">Glycosyltransferase 2-like domain-containing protein</fullName>
    </recommendedName>
</protein>
<dbReference type="EMBL" id="UINC01012993">
    <property type="protein sequence ID" value="SVA56401.1"/>
    <property type="molecule type" value="Genomic_DNA"/>
</dbReference>
<organism evidence="2">
    <name type="scientific">marine metagenome</name>
    <dbReference type="NCBI Taxonomy" id="408172"/>
    <lineage>
        <taxon>unclassified sequences</taxon>
        <taxon>metagenomes</taxon>
        <taxon>ecological metagenomes</taxon>
    </lineage>
</organism>